<feature type="compositionally biased region" description="Basic and acidic residues" evidence="1">
    <location>
        <begin position="162"/>
        <end position="179"/>
    </location>
</feature>
<evidence type="ECO:0000313" key="3">
    <source>
        <dbReference type="Proteomes" id="UP000650467"/>
    </source>
</evidence>
<dbReference type="EMBL" id="JAEHOC010000010">
    <property type="protein sequence ID" value="KAG2437937.1"/>
    <property type="molecule type" value="Genomic_DNA"/>
</dbReference>
<comment type="caution">
    <text evidence="2">The sequence shown here is derived from an EMBL/GenBank/DDBJ whole genome shotgun (WGS) entry which is preliminary data.</text>
</comment>
<feature type="compositionally biased region" description="Acidic residues" evidence="1">
    <location>
        <begin position="28"/>
        <end position="40"/>
    </location>
</feature>
<evidence type="ECO:0000256" key="1">
    <source>
        <dbReference type="SAM" id="MobiDB-lite"/>
    </source>
</evidence>
<evidence type="ECO:0000313" key="2">
    <source>
        <dbReference type="EMBL" id="KAG2437937.1"/>
    </source>
</evidence>
<organism evidence="2 3">
    <name type="scientific">Chlamydomonas incerta</name>
    <dbReference type="NCBI Taxonomy" id="51695"/>
    <lineage>
        <taxon>Eukaryota</taxon>
        <taxon>Viridiplantae</taxon>
        <taxon>Chlorophyta</taxon>
        <taxon>core chlorophytes</taxon>
        <taxon>Chlorophyceae</taxon>
        <taxon>CS clade</taxon>
        <taxon>Chlamydomonadales</taxon>
        <taxon>Chlamydomonadaceae</taxon>
        <taxon>Chlamydomonas</taxon>
    </lineage>
</organism>
<feature type="region of interest" description="Disordered" evidence="1">
    <location>
        <begin position="149"/>
        <end position="179"/>
    </location>
</feature>
<sequence length="192" mass="21535">MSKLDKFLALPEDDSDSDSSDSDKSEEEREEAQEEQEEEEAQLKGPAKKKAAIKLEDLERAGYKSGPSVLYVKPPAETGEQNWNWGSGREAKEKGDDDSDEDRAATRAAVRGVEESAVIAVKAMAQQAALREGARQERLEARLDQMAKDKKALSFNQKEKRKRDEGKTSRAKNYVEESKRQAREFGVYSGFD</sequence>
<proteinExistence type="predicted"/>
<dbReference type="AlphaFoldDB" id="A0A835W2A4"/>
<dbReference type="PANTHER" id="PTHR31833:SF2">
    <property type="entry name" value="UPF0690 PROTEIN C1ORF52"/>
    <property type="match status" value="1"/>
</dbReference>
<feature type="region of interest" description="Disordered" evidence="1">
    <location>
        <begin position="64"/>
        <end position="108"/>
    </location>
</feature>
<protein>
    <submittedName>
        <fullName evidence="2">Uncharacterized protein</fullName>
    </submittedName>
</protein>
<dbReference type="PANTHER" id="PTHR31833">
    <property type="entry name" value="UPF0690 PROTEIN C1ORF52"/>
    <property type="match status" value="1"/>
</dbReference>
<reference evidence="2" key="1">
    <citation type="journal article" date="2020" name="bioRxiv">
        <title>Comparative genomics of Chlamydomonas.</title>
        <authorList>
            <person name="Craig R.J."/>
            <person name="Hasan A.R."/>
            <person name="Ness R.W."/>
            <person name="Keightley P.D."/>
        </authorList>
    </citation>
    <scope>NUCLEOTIDE SEQUENCE</scope>
    <source>
        <strain evidence="2">SAG 7.73</strain>
    </source>
</reference>
<dbReference type="Proteomes" id="UP000650467">
    <property type="component" value="Unassembled WGS sequence"/>
</dbReference>
<accession>A0A835W2A4</accession>
<dbReference type="OrthoDB" id="1906229at2759"/>
<gene>
    <name evidence="2" type="ORF">HXX76_005553</name>
</gene>
<keyword evidence="3" id="KW-1185">Reference proteome</keyword>
<name>A0A835W2A4_CHLIN</name>
<feature type="compositionally biased region" description="Acidic residues" evidence="1">
    <location>
        <begin position="11"/>
        <end position="20"/>
    </location>
</feature>
<feature type="region of interest" description="Disordered" evidence="1">
    <location>
        <begin position="1"/>
        <end position="50"/>
    </location>
</feature>